<dbReference type="RefSeq" id="XP_001429116.1">
    <property type="nucleotide sequence ID" value="XM_001429079.2"/>
</dbReference>
<dbReference type="Proteomes" id="UP000000600">
    <property type="component" value="Unassembled WGS sequence"/>
</dbReference>
<dbReference type="InParanoid" id="A0BT51"/>
<keyword evidence="3" id="KW-1185">Reference proteome</keyword>
<dbReference type="EMBL" id="CT868015">
    <property type="protein sequence ID" value="CAK61718.1"/>
    <property type="molecule type" value="Genomic_DNA"/>
</dbReference>
<gene>
    <name evidence="1" type="ORF">GSPATT00031950001</name>
    <name evidence="2" type="ORF">GSPATT00033741001</name>
</gene>
<dbReference type="OMA" id="RYLIKME"/>
<protein>
    <submittedName>
        <fullName evidence="1">Chromosome undetermined scaffold_126, whole genome shotgun sequence</fullName>
    </submittedName>
    <submittedName>
        <fullName evidence="2">Chromosome undetermined scaffold_139, whole genome shotgun sequence</fullName>
    </submittedName>
</protein>
<dbReference type="KEGG" id="ptm:GSPATT00031950001"/>
<name>A0BT51_PARTE</name>
<dbReference type="GeneID" id="5017070"/>
<dbReference type="KEGG" id="ptm:GSPATT00033741001"/>
<sequence length="103" mass="11997">MCVTQINLNLRYLIKMESRSYNFSTAKKRSTQMESKVIFFPREDENAPRTIILKQECPGELAAFKECVVRTKDESKCMQFKDALLECGKPAFRKANTTPDYQF</sequence>
<dbReference type="OrthoDB" id="299801at2759"/>
<evidence type="ECO:0000313" key="3">
    <source>
        <dbReference type="Proteomes" id="UP000000600"/>
    </source>
</evidence>
<dbReference type="HOGENOM" id="CLU_2459713_0_0_1"/>
<reference evidence="1" key="2">
    <citation type="submission" date="2006-03" db="EMBL/GenBank/DDBJ databases">
        <authorList>
            <consortium name="Genoscope"/>
        </authorList>
    </citation>
    <scope>NUCLEOTIDE SEQUENCE</scope>
    <source>
        <strain evidence="1">Stock d4-2</strain>
    </source>
</reference>
<dbReference type="eggNOG" id="ENOG502SVSQ">
    <property type="taxonomic scope" value="Eukaryota"/>
</dbReference>
<dbReference type="RefSeq" id="XP_001431286.1">
    <property type="nucleotide sequence ID" value="XM_001431249.1"/>
</dbReference>
<proteinExistence type="predicted"/>
<evidence type="ECO:0000313" key="1">
    <source>
        <dbReference type="EMBL" id="CAK61718.1"/>
    </source>
</evidence>
<dbReference type="STRING" id="5888.A0BT51"/>
<dbReference type="GeneID" id="5014900"/>
<evidence type="ECO:0000313" key="2">
    <source>
        <dbReference type="EMBL" id="CAK63888.1"/>
    </source>
</evidence>
<organism evidence="1 3">
    <name type="scientific">Paramecium tetraurelia</name>
    <dbReference type="NCBI Taxonomy" id="5888"/>
    <lineage>
        <taxon>Eukaryota</taxon>
        <taxon>Sar</taxon>
        <taxon>Alveolata</taxon>
        <taxon>Ciliophora</taxon>
        <taxon>Intramacronucleata</taxon>
        <taxon>Oligohymenophorea</taxon>
        <taxon>Peniculida</taxon>
        <taxon>Parameciidae</taxon>
        <taxon>Paramecium</taxon>
    </lineage>
</organism>
<reference evidence="1 3" key="1">
    <citation type="journal article" date="2006" name="Nature">
        <title>Global trends of whole-genome duplications revealed by the ciliate Paramecium tetraurelia.</title>
        <authorList>
            <consortium name="Genoscope"/>
            <person name="Aury J.-M."/>
            <person name="Jaillon O."/>
            <person name="Duret L."/>
            <person name="Noel B."/>
            <person name="Jubin C."/>
            <person name="Porcel B.M."/>
            <person name="Segurens B."/>
            <person name="Daubin V."/>
            <person name="Anthouard V."/>
            <person name="Aiach N."/>
            <person name="Arnaiz O."/>
            <person name="Billaut A."/>
            <person name="Beisson J."/>
            <person name="Blanc I."/>
            <person name="Bouhouche K."/>
            <person name="Camara F."/>
            <person name="Duharcourt S."/>
            <person name="Guigo R."/>
            <person name="Gogendeau D."/>
            <person name="Katinka M."/>
            <person name="Keller A.-M."/>
            <person name="Kissmehl R."/>
            <person name="Klotz C."/>
            <person name="Koll F."/>
            <person name="Le Moue A."/>
            <person name="Lepere C."/>
            <person name="Malinsky S."/>
            <person name="Nowacki M."/>
            <person name="Nowak J.K."/>
            <person name="Plattner H."/>
            <person name="Poulain J."/>
            <person name="Ruiz F."/>
            <person name="Serrano V."/>
            <person name="Zagulski M."/>
            <person name="Dessen P."/>
            <person name="Betermier M."/>
            <person name="Weissenbach J."/>
            <person name="Scarpelli C."/>
            <person name="Schachter V."/>
            <person name="Sperling L."/>
            <person name="Meyer E."/>
            <person name="Cohen J."/>
            <person name="Wincker P."/>
        </authorList>
    </citation>
    <scope>NUCLEOTIDE SEQUENCE [LARGE SCALE GENOMIC DNA]</scope>
    <source>
        <strain evidence="1 3">Stock d4-2</strain>
    </source>
</reference>
<accession>A0BT51</accession>
<dbReference type="AlphaFoldDB" id="A0BT51"/>
<dbReference type="EMBL" id="CT868029">
    <property type="protein sequence ID" value="CAK63888.1"/>
    <property type="molecule type" value="Genomic_DNA"/>
</dbReference>